<feature type="region of interest" description="Disordered" evidence="1">
    <location>
        <begin position="23"/>
        <end position="47"/>
    </location>
</feature>
<proteinExistence type="predicted"/>
<reference evidence="2 3" key="1">
    <citation type="journal article" date="2020" name="ISME J.">
        <title>Comparative genomics reveals insights into cyanobacterial evolution and habitat adaptation.</title>
        <authorList>
            <person name="Chen M.Y."/>
            <person name="Teng W.K."/>
            <person name="Zhao L."/>
            <person name="Hu C.X."/>
            <person name="Zhou Y.K."/>
            <person name="Han B.P."/>
            <person name="Song L.R."/>
            <person name="Shu W.S."/>
        </authorList>
    </citation>
    <scope>NUCLEOTIDE SEQUENCE [LARGE SCALE GENOMIC DNA]</scope>
    <source>
        <strain evidence="2 3">FACHB-248</strain>
    </source>
</reference>
<organism evidence="2 3">
    <name type="scientific">Scytonema hofmannii FACHB-248</name>
    <dbReference type="NCBI Taxonomy" id="1842502"/>
    <lineage>
        <taxon>Bacteria</taxon>
        <taxon>Bacillati</taxon>
        <taxon>Cyanobacteriota</taxon>
        <taxon>Cyanophyceae</taxon>
        <taxon>Nostocales</taxon>
        <taxon>Scytonemataceae</taxon>
        <taxon>Scytonema</taxon>
    </lineage>
</organism>
<evidence type="ECO:0000256" key="1">
    <source>
        <dbReference type="SAM" id="MobiDB-lite"/>
    </source>
</evidence>
<accession>A0ABR8GKJ3</accession>
<dbReference type="EMBL" id="JACJTA010000004">
    <property type="protein sequence ID" value="MBD2603564.1"/>
    <property type="molecule type" value="Genomic_DNA"/>
</dbReference>
<comment type="caution">
    <text evidence="2">The sequence shown here is derived from an EMBL/GenBank/DDBJ whole genome shotgun (WGS) entry which is preliminary data.</text>
</comment>
<evidence type="ECO:0000313" key="2">
    <source>
        <dbReference type="EMBL" id="MBD2603564.1"/>
    </source>
</evidence>
<feature type="compositionally biased region" description="Low complexity" evidence="1">
    <location>
        <begin position="25"/>
        <end position="34"/>
    </location>
</feature>
<sequence>MKRETLAELVARTVIEFEKREALLQKQQEPVQQQKQDKPKPRKSKAA</sequence>
<dbReference type="Proteomes" id="UP000660380">
    <property type="component" value="Unassembled WGS sequence"/>
</dbReference>
<dbReference type="RefSeq" id="WP_186227735.1">
    <property type="nucleotide sequence ID" value="NZ_JACJTA010000004.1"/>
</dbReference>
<evidence type="ECO:0000313" key="3">
    <source>
        <dbReference type="Proteomes" id="UP000660380"/>
    </source>
</evidence>
<keyword evidence="3" id="KW-1185">Reference proteome</keyword>
<gene>
    <name evidence="2" type="ORF">H6G81_03220</name>
</gene>
<protein>
    <submittedName>
        <fullName evidence="2">Uncharacterized protein</fullName>
    </submittedName>
</protein>
<name>A0ABR8GKJ3_9CYAN</name>